<evidence type="ECO:0000259" key="14">
    <source>
        <dbReference type="PROSITE" id="PS50885"/>
    </source>
</evidence>
<evidence type="ECO:0000256" key="7">
    <source>
        <dbReference type="ARBA" id="ARBA00022741"/>
    </source>
</evidence>
<dbReference type="RefSeq" id="WP_126991337.1">
    <property type="nucleotide sequence ID" value="NZ_JTFC01000036.1"/>
</dbReference>
<keyword evidence="10" id="KW-0902">Two-component regulatory system</keyword>
<dbReference type="EMBL" id="JTFC01000036">
    <property type="protein sequence ID" value="RUS53717.1"/>
    <property type="molecule type" value="Genomic_DNA"/>
</dbReference>
<dbReference type="CDD" id="cd06225">
    <property type="entry name" value="HAMP"/>
    <property type="match status" value="1"/>
</dbReference>
<sequence>MTKIQQKIWLLVILAVAVMGIIWLALTHVTEQNQQKSNEVLKRYMEINDVSQQTKALITSLNTQLVTPSAYHAQQTRAQLSKVRDLEQELETLRNDDNGFRITSYRHLLESVTDTSERVLRLVNEQELEEATMEFNEATRIANYISEMTMTLLSEEMATYNGFYGALIETSEQLNKLALFVLALITVVLLAATYGFSYSITKPVDELTRAANDLAEGHFDRPVKVESKDELAFLASTFEHMRVNINEYIDELTQKAHLEQELQKNKLLLKESQLKSLQNQMNPHFLFNTLNTLSKKAYLDGAEETSDLLVDVAGLLRYNLKNRDQAVPLEEEVAVIAQYMAIQQARFADRLTYTTSIDADLSVPIPSFTLQPLVENAVIHGIEPVENGGTVKLNIKTVPQGLQIQIMDDGQGINAEQLQRIQAPQSEAHIGFYNVQKRLELFYGQTNLLQITSSEGQGTVVTIHIPREERADDA</sequence>
<dbReference type="SMART" id="SM00304">
    <property type="entry name" value="HAMP"/>
    <property type="match status" value="1"/>
</dbReference>
<dbReference type="InterPro" id="IPR036890">
    <property type="entry name" value="HATPase_C_sf"/>
</dbReference>
<evidence type="ECO:0000256" key="4">
    <source>
        <dbReference type="ARBA" id="ARBA00022475"/>
    </source>
</evidence>
<keyword evidence="8" id="KW-0418">Kinase</keyword>
<evidence type="ECO:0000256" key="10">
    <source>
        <dbReference type="ARBA" id="ARBA00023012"/>
    </source>
</evidence>
<keyword evidence="12" id="KW-1133">Transmembrane helix</keyword>
<dbReference type="InterPro" id="IPR010559">
    <property type="entry name" value="Sig_transdc_His_kin_internal"/>
</dbReference>
<dbReference type="InterPro" id="IPR050640">
    <property type="entry name" value="Bact_2-comp_sensor_kinase"/>
</dbReference>
<dbReference type="Gene3D" id="6.10.340.10">
    <property type="match status" value="1"/>
</dbReference>
<feature type="transmembrane region" description="Helical" evidence="12">
    <location>
        <begin position="6"/>
        <end position="26"/>
    </location>
</feature>
<dbReference type="Proteomes" id="UP000288623">
    <property type="component" value="Unassembled WGS sequence"/>
</dbReference>
<comment type="subcellular location">
    <subcellularLocation>
        <location evidence="2">Cell membrane</location>
        <topology evidence="2">Multi-pass membrane protein</topology>
    </subcellularLocation>
</comment>
<keyword evidence="4" id="KW-1003">Cell membrane</keyword>
<dbReference type="EC" id="2.7.13.3" evidence="3"/>
<name>A0A433RRD6_9BACL</name>
<evidence type="ECO:0000256" key="1">
    <source>
        <dbReference type="ARBA" id="ARBA00000085"/>
    </source>
</evidence>
<evidence type="ECO:0000256" key="5">
    <source>
        <dbReference type="ARBA" id="ARBA00022553"/>
    </source>
</evidence>
<evidence type="ECO:0000313" key="16">
    <source>
        <dbReference type="Proteomes" id="UP000288623"/>
    </source>
</evidence>
<comment type="catalytic activity">
    <reaction evidence="1">
        <text>ATP + protein L-histidine = ADP + protein N-phospho-L-histidine.</text>
        <dbReference type="EC" id="2.7.13.3"/>
    </reaction>
</comment>
<dbReference type="Gene3D" id="3.30.565.10">
    <property type="entry name" value="Histidine kinase-like ATPase, C-terminal domain"/>
    <property type="match status" value="1"/>
</dbReference>
<dbReference type="Pfam" id="PF02518">
    <property type="entry name" value="HATPase_c"/>
    <property type="match status" value="1"/>
</dbReference>
<feature type="domain" description="Histidine kinase" evidence="13">
    <location>
        <begin position="370"/>
        <end position="469"/>
    </location>
</feature>
<evidence type="ECO:0000313" key="15">
    <source>
        <dbReference type="EMBL" id="RUS53717.1"/>
    </source>
</evidence>
<proteinExistence type="predicted"/>
<comment type="caution">
    <text evidence="15">The sequence shown here is derived from an EMBL/GenBank/DDBJ whole genome shotgun (WGS) entry which is preliminary data.</text>
</comment>
<dbReference type="PANTHER" id="PTHR34220">
    <property type="entry name" value="SENSOR HISTIDINE KINASE YPDA"/>
    <property type="match status" value="1"/>
</dbReference>
<dbReference type="InterPro" id="IPR003594">
    <property type="entry name" value="HATPase_dom"/>
</dbReference>
<keyword evidence="11 12" id="KW-0472">Membrane</keyword>
<evidence type="ECO:0000256" key="6">
    <source>
        <dbReference type="ARBA" id="ARBA00022679"/>
    </source>
</evidence>
<evidence type="ECO:0000256" key="11">
    <source>
        <dbReference type="ARBA" id="ARBA00023136"/>
    </source>
</evidence>
<keyword evidence="12" id="KW-0812">Transmembrane</keyword>
<organism evidence="15 16">
    <name type="scientific">Candidatus Kurthia intestinigallinarum</name>
    <dbReference type="NCBI Taxonomy" id="1562256"/>
    <lineage>
        <taxon>Bacteria</taxon>
        <taxon>Bacillati</taxon>
        <taxon>Bacillota</taxon>
        <taxon>Bacilli</taxon>
        <taxon>Bacillales</taxon>
        <taxon>Caryophanaceae</taxon>
        <taxon>Kurthia</taxon>
    </lineage>
</organism>
<reference evidence="15 16" key="1">
    <citation type="submission" date="2014-11" db="EMBL/GenBank/DDBJ databases">
        <title>Genome sequence and analysis of novel Kurthia sp.</title>
        <authorList>
            <person name="Lawson J.N."/>
            <person name="Gonzalez J.E."/>
            <person name="Rinauldi L."/>
            <person name="Xuan Z."/>
            <person name="Firman A."/>
            <person name="Shaddox L."/>
            <person name="Trudeau A."/>
            <person name="Shah S."/>
            <person name="Reiman D."/>
        </authorList>
    </citation>
    <scope>NUCLEOTIDE SEQUENCE [LARGE SCALE GENOMIC DNA]</scope>
    <source>
        <strain evidence="15 16">3B1D</strain>
    </source>
</reference>
<gene>
    <name evidence="15" type="ORF">QI30_14530</name>
</gene>
<keyword evidence="7" id="KW-0547">Nucleotide-binding</keyword>
<keyword evidence="6" id="KW-0808">Transferase</keyword>
<dbReference type="GO" id="GO:0000155">
    <property type="term" value="F:phosphorelay sensor kinase activity"/>
    <property type="evidence" value="ECO:0007669"/>
    <property type="project" value="InterPro"/>
</dbReference>
<dbReference type="InterPro" id="IPR003660">
    <property type="entry name" value="HAMP_dom"/>
</dbReference>
<dbReference type="SUPFAM" id="SSF55874">
    <property type="entry name" value="ATPase domain of HSP90 chaperone/DNA topoisomerase II/histidine kinase"/>
    <property type="match status" value="1"/>
</dbReference>
<dbReference type="SMART" id="SM00387">
    <property type="entry name" value="HATPase_c"/>
    <property type="match status" value="1"/>
</dbReference>
<dbReference type="GO" id="GO:0005886">
    <property type="term" value="C:plasma membrane"/>
    <property type="evidence" value="ECO:0007669"/>
    <property type="project" value="UniProtKB-SubCell"/>
</dbReference>
<dbReference type="Pfam" id="PF06580">
    <property type="entry name" value="His_kinase"/>
    <property type="match status" value="1"/>
</dbReference>
<evidence type="ECO:0000256" key="3">
    <source>
        <dbReference type="ARBA" id="ARBA00012438"/>
    </source>
</evidence>
<dbReference type="PANTHER" id="PTHR34220:SF7">
    <property type="entry name" value="SENSOR HISTIDINE KINASE YPDA"/>
    <property type="match status" value="1"/>
</dbReference>
<evidence type="ECO:0000256" key="9">
    <source>
        <dbReference type="ARBA" id="ARBA00022840"/>
    </source>
</evidence>
<accession>A0A433RRD6</accession>
<evidence type="ECO:0000259" key="13">
    <source>
        <dbReference type="PROSITE" id="PS50109"/>
    </source>
</evidence>
<protein>
    <recommendedName>
        <fullName evidence="3">histidine kinase</fullName>
        <ecNumber evidence="3">2.7.13.3</ecNumber>
    </recommendedName>
</protein>
<evidence type="ECO:0000256" key="8">
    <source>
        <dbReference type="ARBA" id="ARBA00022777"/>
    </source>
</evidence>
<dbReference type="PROSITE" id="PS50109">
    <property type="entry name" value="HIS_KIN"/>
    <property type="match status" value="1"/>
</dbReference>
<keyword evidence="9" id="KW-0067">ATP-binding</keyword>
<evidence type="ECO:0000256" key="2">
    <source>
        <dbReference type="ARBA" id="ARBA00004651"/>
    </source>
</evidence>
<dbReference type="Pfam" id="PF00672">
    <property type="entry name" value="HAMP"/>
    <property type="match status" value="1"/>
</dbReference>
<dbReference type="GO" id="GO:0005524">
    <property type="term" value="F:ATP binding"/>
    <property type="evidence" value="ECO:0007669"/>
    <property type="project" value="UniProtKB-KW"/>
</dbReference>
<feature type="domain" description="HAMP" evidence="14">
    <location>
        <begin position="198"/>
        <end position="250"/>
    </location>
</feature>
<dbReference type="SUPFAM" id="SSF158472">
    <property type="entry name" value="HAMP domain-like"/>
    <property type="match status" value="1"/>
</dbReference>
<feature type="transmembrane region" description="Helical" evidence="12">
    <location>
        <begin position="177"/>
        <end position="196"/>
    </location>
</feature>
<dbReference type="InterPro" id="IPR005467">
    <property type="entry name" value="His_kinase_dom"/>
</dbReference>
<keyword evidence="5" id="KW-0597">Phosphoprotein</keyword>
<evidence type="ECO:0000256" key="12">
    <source>
        <dbReference type="SAM" id="Phobius"/>
    </source>
</evidence>
<keyword evidence="16" id="KW-1185">Reference proteome</keyword>
<dbReference type="AlphaFoldDB" id="A0A433RRD6"/>
<dbReference type="OrthoDB" id="9776552at2"/>
<dbReference type="PROSITE" id="PS50885">
    <property type="entry name" value="HAMP"/>
    <property type="match status" value="1"/>
</dbReference>